<gene>
    <name evidence="2" type="ORF">Q6237_22930</name>
</gene>
<name>A0ABU0VQX4_9GAMM</name>
<keyword evidence="3" id="KW-1185">Reference proteome</keyword>
<keyword evidence="1" id="KW-1133">Transmembrane helix</keyword>
<dbReference type="Proteomes" id="UP001177872">
    <property type="component" value="Unassembled WGS sequence"/>
</dbReference>
<protein>
    <recommendedName>
        <fullName evidence="4">Type II toxin-antitoxin system RelE/ParE family toxin</fullName>
    </recommendedName>
</protein>
<comment type="caution">
    <text evidence="2">The sequence shown here is derived from an EMBL/GenBank/DDBJ whole genome shotgun (WGS) entry which is preliminary data.</text>
</comment>
<evidence type="ECO:0000313" key="3">
    <source>
        <dbReference type="Proteomes" id="UP001177872"/>
    </source>
</evidence>
<dbReference type="EMBL" id="JAVCZN010000014">
    <property type="protein sequence ID" value="MDQ1863842.1"/>
    <property type="molecule type" value="Genomic_DNA"/>
</dbReference>
<organism evidence="2 3">
    <name type="scientific">Serratia ureilytica</name>
    <dbReference type="NCBI Taxonomy" id="300181"/>
    <lineage>
        <taxon>Bacteria</taxon>
        <taxon>Pseudomonadati</taxon>
        <taxon>Pseudomonadota</taxon>
        <taxon>Gammaproteobacteria</taxon>
        <taxon>Enterobacterales</taxon>
        <taxon>Yersiniaceae</taxon>
        <taxon>Serratia</taxon>
    </lineage>
</organism>
<evidence type="ECO:0008006" key="4">
    <source>
        <dbReference type="Google" id="ProtNLM"/>
    </source>
</evidence>
<keyword evidence="1" id="KW-0812">Transmembrane</keyword>
<accession>A0ABU0VQX4</accession>
<evidence type="ECO:0000313" key="2">
    <source>
        <dbReference type="EMBL" id="MDQ1863842.1"/>
    </source>
</evidence>
<keyword evidence="1" id="KW-0472">Membrane</keyword>
<sequence length="100" mass="11958">MKHSTWRQLFFKKKQAEQIWRNAVVYLLRDNYAQINPGGLPGLAHIRNEDRRYHYLIIFAYQYTFPSVIRGCYTLMFIVSRSEKTRSRYLTIKKSGYTSG</sequence>
<feature type="transmembrane region" description="Helical" evidence="1">
    <location>
        <begin position="53"/>
        <end position="79"/>
    </location>
</feature>
<proteinExistence type="predicted"/>
<evidence type="ECO:0000256" key="1">
    <source>
        <dbReference type="SAM" id="Phobius"/>
    </source>
</evidence>
<reference evidence="2" key="1">
    <citation type="submission" date="2023-07" db="EMBL/GenBank/DDBJ databases">
        <title>In vitro acaricidal activity of Serratia ureilytica strains isolated from Mimosa pudica nodules againts the dust mite Tyrophagus putrescentiae.</title>
        <authorList>
            <person name="Wong-Villareal A."/>
            <person name="Cerqueda-Garcia D."/>
        </authorList>
    </citation>
    <scope>NUCLEOTIDE SEQUENCE</scope>
    <source>
        <strain evidence="2">UTS2</strain>
    </source>
</reference>